<keyword evidence="2" id="KW-1185">Reference proteome</keyword>
<dbReference type="AlphaFoldDB" id="A0A917TV00"/>
<gene>
    <name evidence="1" type="ORF">GCM10011351_27250</name>
</gene>
<proteinExistence type="predicted"/>
<comment type="caution">
    <text evidence="1">The sequence shown here is derived from an EMBL/GenBank/DDBJ whole genome shotgun (WGS) entry which is preliminary data.</text>
</comment>
<protein>
    <recommendedName>
        <fullName evidence="3">ATPase</fullName>
    </recommendedName>
</protein>
<dbReference type="Proteomes" id="UP000618460">
    <property type="component" value="Unassembled WGS sequence"/>
</dbReference>
<name>A0A917TV00_9BACI</name>
<dbReference type="SUPFAM" id="SSF52540">
    <property type="entry name" value="P-loop containing nucleoside triphosphate hydrolases"/>
    <property type="match status" value="3"/>
</dbReference>
<accession>A0A917TV00</accession>
<dbReference type="RefSeq" id="WP_117156292.1">
    <property type="nucleotide sequence ID" value="NZ_BMLG01000021.1"/>
</dbReference>
<reference evidence="1" key="1">
    <citation type="journal article" date="2014" name="Int. J. Syst. Evol. Microbiol.">
        <title>Complete genome sequence of Corynebacterium casei LMG S-19264T (=DSM 44701T), isolated from a smear-ripened cheese.</title>
        <authorList>
            <consortium name="US DOE Joint Genome Institute (JGI-PGF)"/>
            <person name="Walter F."/>
            <person name="Albersmeier A."/>
            <person name="Kalinowski J."/>
            <person name="Ruckert C."/>
        </authorList>
    </citation>
    <scope>NUCLEOTIDE SEQUENCE</scope>
    <source>
        <strain evidence="1">CGMCC 1.6333</strain>
    </source>
</reference>
<dbReference type="OrthoDB" id="9781752at2"/>
<sequence>MGGKVIHYFADGNTAKGFYDLFESNLQGLERIYTLKGGPGNGKSNIIKKLAEVWGNKGYNIELIHCSSDNDALDGLIIQDLKCAVIDGTPPHVLEPKAPGAIEQYVNLGIAWDISLLSAKREIILDYQKQKEEAFEAAYNSFQNGLRIHDDLEAIYINNMDFEKANEVTNELMDKIFIGKQSESDNAITRDRFFGASTPEGVVDYISNITEGVPKRFFIKGRAGTGKSTLLKKIAATATERSFDVELYHCGFDPESIDMVIIRELGVCVFDSTDPHEYFPNKHGDEIIDLYEKTVAPGTDEAYETEINDLTKRYKQRMKEGISYLQEAKSVHDQLKKIYIDATDYSVVDAIYDDINMSIEKREG</sequence>
<organism evidence="1 2">
    <name type="scientific">Paraliobacillus quinghaiensis</name>
    <dbReference type="NCBI Taxonomy" id="470815"/>
    <lineage>
        <taxon>Bacteria</taxon>
        <taxon>Bacillati</taxon>
        <taxon>Bacillota</taxon>
        <taxon>Bacilli</taxon>
        <taxon>Bacillales</taxon>
        <taxon>Bacillaceae</taxon>
        <taxon>Paraliobacillus</taxon>
    </lineage>
</organism>
<evidence type="ECO:0000313" key="1">
    <source>
        <dbReference type="EMBL" id="GGM39643.1"/>
    </source>
</evidence>
<evidence type="ECO:0000313" key="2">
    <source>
        <dbReference type="Proteomes" id="UP000618460"/>
    </source>
</evidence>
<evidence type="ECO:0008006" key="3">
    <source>
        <dbReference type="Google" id="ProtNLM"/>
    </source>
</evidence>
<dbReference type="InterPro" id="IPR027417">
    <property type="entry name" value="P-loop_NTPase"/>
</dbReference>
<reference evidence="1" key="2">
    <citation type="submission" date="2020-09" db="EMBL/GenBank/DDBJ databases">
        <authorList>
            <person name="Sun Q."/>
            <person name="Zhou Y."/>
        </authorList>
    </citation>
    <scope>NUCLEOTIDE SEQUENCE</scope>
    <source>
        <strain evidence="1">CGMCC 1.6333</strain>
    </source>
</reference>
<dbReference type="Gene3D" id="3.40.50.300">
    <property type="entry name" value="P-loop containing nucleotide triphosphate hydrolases"/>
    <property type="match status" value="1"/>
</dbReference>
<dbReference type="EMBL" id="BMLG01000021">
    <property type="protein sequence ID" value="GGM39643.1"/>
    <property type="molecule type" value="Genomic_DNA"/>
</dbReference>